<evidence type="ECO:0000256" key="3">
    <source>
        <dbReference type="ARBA" id="ARBA00012257"/>
    </source>
</evidence>
<evidence type="ECO:0000256" key="2">
    <source>
        <dbReference type="ARBA" id="ARBA00004754"/>
    </source>
</evidence>
<dbReference type="EMBL" id="JBHSKD010000004">
    <property type="protein sequence ID" value="MFC5175980.1"/>
    <property type="molecule type" value="Genomic_DNA"/>
</dbReference>
<gene>
    <name evidence="9" type="primary">uraD</name>
    <name evidence="9" type="ORF">ACFPGP_04805</name>
</gene>
<evidence type="ECO:0000256" key="7">
    <source>
        <dbReference type="SAM" id="MobiDB-lite"/>
    </source>
</evidence>
<reference evidence="10" key="1">
    <citation type="journal article" date="2019" name="Int. J. Syst. Evol. Microbiol.">
        <title>The Global Catalogue of Microorganisms (GCM) 10K type strain sequencing project: providing services to taxonomists for standard genome sequencing and annotation.</title>
        <authorList>
            <consortium name="The Broad Institute Genomics Platform"/>
            <consortium name="The Broad Institute Genome Sequencing Center for Infectious Disease"/>
            <person name="Wu L."/>
            <person name="Ma J."/>
        </authorList>
    </citation>
    <scope>NUCLEOTIDE SEQUENCE [LARGE SCALE GENOMIC DNA]</scope>
    <source>
        <strain evidence="10">DFY41</strain>
    </source>
</reference>
<proteinExistence type="predicted"/>
<dbReference type="Proteomes" id="UP001596087">
    <property type="component" value="Unassembled WGS sequence"/>
</dbReference>
<comment type="pathway">
    <text evidence="2">Purine metabolism; urate degradation; (S)-allantoin from urate: step 3/3.</text>
</comment>
<feature type="domain" description="Oxo-4-hydroxy-4-carboxy-5-ureidoimidazoline decarboxylase" evidence="8">
    <location>
        <begin position="13"/>
        <end position="166"/>
    </location>
</feature>
<evidence type="ECO:0000256" key="5">
    <source>
        <dbReference type="ARBA" id="ARBA00022793"/>
    </source>
</evidence>
<keyword evidence="10" id="KW-1185">Reference proteome</keyword>
<comment type="catalytic activity">
    <reaction evidence="1">
        <text>5-hydroxy-2-oxo-4-ureido-2,5-dihydro-1H-imidazole-5-carboxylate + H(+) = (S)-allantoin + CO2</text>
        <dbReference type="Rhea" id="RHEA:26301"/>
        <dbReference type="ChEBI" id="CHEBI:15378"/>
        <dbReference type="ChEBI" id="CHEBI:15678"/>
        <dbReference type="ChEBI" id="CHEBI:16526"/>
        <dbReference type="ChEBI" id="CHEBI:58639"/>
        <dbReference type="EC" id="4.1.1.97"/>
    </reaction>
</comment>
<dbReference type="PANTHER" id="PTHR43466">
    <property type="entry name" value="2-OXO-4-HYDROXY-4-CARBOXY-5-UREIDOIMIDAZOLINE DECARBOXYLASE-RELATED"/>
    <property type="match status" value="1"/>
</dbReference>
<dbReference type="RefSeq" id="WP_378587589.1">
    <property type="nucleotide sequence ID" value="NZ_JBHSKD010000004.1"/>
</dbReference>
<evidence type="ECO:0000313" key="9">
    <source>
        <dbReference type="EMBL" id="MFC5175980.1"/>
    </source>
</evidence>
<dbReference type="Gene3D" id="1.10.3330.10">
    <property type="entry name" value="Oxo-4-hydroxy-4-carboxy-5-ureidoimidazoline decarboxylase"/>
    <property type="match status" value="1"/>
</dbReference>
<dbReference type="NCBIfam" id="TIGR03180">
    <property type="entry name" value="UraD_2"/>
    <property type="match status" value="1"/>
</dbReference>
<dbReference type="InterPro" id="IPR017595">
    <property type="entry name" value="OHCU_decarboxylase-2"/>
</dbReference>
<comment type="caution">
    <text evidence="9">The sequence shown here is derived from an EMBL/GenBank/DDBJ whole genome shotgun (WGS) entry which is preliminary data.</text>
</comment>
<dbReference type="SUPFAM" id="SSF158694">
    <property type="entry name" value="UraD-Like"/>
    <property type="match status" value="1"/>
</dbReference>
<evidence type="ECO:0000256" key="4">
    <source>
        <dbReference type="ARBA" id="ARBA00022631"/>
    </source>
</evidence>
<dbReference type="NCBIfam" id="NF010372">
    <property type="entry name" value="PRK13798.1"/>
    <property type="match status" value="1"/>
</dbReference>
<evidence type="ECO:0000259" key="8">
    <source>
        <dbReference type="Pfam" id="PF09349"/>
    </source>
</evidence>
<sequence length="177" mass="19133">MSVTDPGLEAFDALSEAEARRRLTECLDVARWVDTVVAGRPYADRDALHHVAATAAAPGVVDDDELAAALARHPRIGERAGAGHDAAHSAREQGGVDRDDADLQERLAAGNRAYEERFDRVFLVRAAGRDGAEVLAELERRLGNDDTTERDETVVQLGEIARLRLDRLLDELGGGAD</sequence>
<dbReference type="PANTHER" id="PTHR43466:SF1">
    <property type="entry name" value="2-OXO-4-HYDROXY-4-CARBOXY-5-UREIDOIMIDAZOLINE DECARBOXYLASE-RELATED"/>
    <property type="match status" value="1"/>
</dbReference>
<organism evidence="9 10">
    <name type="scientific">Nocardioides taihuensis</name>
    <dbReference type="NCBI Taxonomy" id="1835606"/>
    <lineage>
        <taxon>Bacteria</taxon>
        <taxon>Bacillati</taxon>
        <taxon>Actinomycetota</taxon>
        <taxon>Actinomycetes</taxon>
        <taxon>Propionibacteriales</taxon>
        <taxon>Nocardioidaceae</taxon>
        <taxon>Nocardioides</taxon>
    </lineage>
</organism>
<keyword evidence="4" id="KW-0659">Purine metabolism</keyword>
<dbReference type="GO" id="GO:0051997">
    <property type="term" value="F:2-oxo-4-hydroxy-4-carboxy-5-ureidoimidazoline decarboxylase activity"/>
    <property type="evidence" value="ECO:0007669"/>
    <property type="project" value="UniProtKB-EC"/>
</dbReference>
<feature type="region of interest" description="Disordered" evidence="7">
    <location>
        <begin position="78"/>
        <end position="98"/>
    </location>
</feature>
<evidence type="ECO:0000313" key="10">
    <source>
        <dbReference type="Proteomes" id="UP001596087"/>
    </source>
</evidence>
<dbReference type="Pfam" id="PF09349">
    <property type="entry name" value="OHCU_decarbox"/>
    <property type="match status" value="1"/>
</dbReference>
<evidence type="ECO:0000256" key="6">
    <source>
        <dbReference type="ARBA" id="ARBA00023239"/>
    </source>
</evidence>
<dbReference type="EC" id="4.1.1.97" evidence="3"/>
<name>A0ABW0BF94_9ACTN</name>
<dbReference type="InterPro" id="IPR018020">
    <property type="entry name" value="OHCU_decarboxylase"/>
</dbReference>
<keyword evidence="5" id="KW-0210">Decarboxylase</keyword>
<protein>
    <recommendedName>
        <fullName evidence="3">2-oxo-4-hydroxy-4-carboxy-5-ureidoimidazoline decarboxylase</fullName>
        <ecNumber evidence="3">4.1.1.97</ecNumber>
    </recommendedName>
</protein>
<keyword evidence="6 9" id="KW-0456">Lyase</keyword>
<evidence type="ECO:0000256" key="1">
    <source>
        <dbReference type="ARBA" id="ARBA00001163"/>
    </source>
</evidence>
<dbReference type="InterPro" id="IPR036778">
    <property type="entry name" value="OHCU_decarboxylase_sf"/>
</dbReference>
<accession>A0ABW0BF94</accession>